<feature type="region of interest" description="Disordered" evidence="1">
    <location>
        <begin position="62"/>
        <end position="90"/>
    </location>
</feature>
<comment type="caution">
    <text evidence="2">The sequence shown here is derived from an EMBL/GenBank/DDBJ whole genome shotgun (WGS) entry which is preliminary data.</text>
</comment>
<organism evidence="2 3">
    <name type="scientific">Angustibacter aerolatus</name>
    <dbReference type="NCBI Taxonomy" id="1162965"/>
    <lineage>
        <taxon>Bacteria</taxon>
        <taxon>Bacillati</taxon>
        <taxon>Actinomycetota</taxon>
        <taxon>Actinomycetes</taxon>
        <taxon>Kineosporiales</taxon>
        <taxon>Kineosporiaceae</taxon>
    </lineage>
</organism>
<sequence length="90" mass="9092">MHEDAVAEHPAGAVERPVGVLADDAVDEHAAPLLERADGALDVRVEQVGGRVVRVGGPQVTGRDEALADGLDGRPAVASSQRRGAHGGGA</sequence>
<reference evidence="3" key="1">
    <citation type="journal article" date="2019" name="Int. J. Syst. Evol. Microbiol.">
        <title>The Global Catalogue of Microorganisms (GCM) 10K type strain sequencing project: providing services to taxonomists for standard genome sequencing and annotation.</title>
        <authorList>
            <consortium name="The Broad Institute Genomics Platform"/>
            <consortium name="The Broad Institute Genome Sequencing Center for Infectious Disease"/>
            <person name="Wu L."/>
            <person name="Ma J."/>
        </authorList>
    </citation>
    <scope>NUCLEOTIDE SEQUENCE [LARGE SCALE GENOMIC DNA]</scope>
    <source>
        <strain evidence="3">NBRC 108730</strain>
    </source>
</reference>
<name>A0ABQ6JFW2_9ACTN</name>
<evidence type="ECO:0000313" key="2">
    <source>
        <dbReference type="EMBL" id="GMA87075.1"/>
    </source>
</evidence>
<proteinExistence type="predicted"/>
<evidence type="ECO:0000313" key="3">
    <source>
        <dbReference type="Proteomes" id="UP001157017"/>
    </source>
</evidence>
<dbReference type="Proteomes" id="UP001157017">
    <property type="component" value="Unassembled WGS sequence"/>
</dbReference>
<protein>
    <submittedName>
        <fullName evidence="2">Uncharacterized protein</fullName>
    </submittedName>
</protein>
<evidence type="ECO:0000256" key="1">
    <source>
        <dbReference type="SAM" id="MobiDB-lite"/>
    </source>
</evidence>
<gene>
    <name evidence="2" type="ORF">GCM10025868_23250</name>
</gene>
<keyword evidence="3" id="KW-1185">Reference proteome</keyword>
<accession>A0ABQ6JFW2</accession>
<dbReference type="EMBL" id="BSUZ01000001">
    <property type="protein sequence ID" value="GMA87075.1"/>
    <property type="molecule type" value="Genomic_DNA"/>
</dbReference>